<evidence type="ECO:0000256" key="3">
    <source>
        <dbReference type="ARBA" id="ARBA00022722"/>
    </source>
</evidence>
<dbReference type="Gene3D" id="3.30.420.10">
    <property type="entry name" value="Ribonuclease H-like superfamily/Ribonuclease H"/>
    <property type="match status" value="1"/>
</dbReference>
<dbReference type="InterPro" id="IPR041373">
    <property type="entry name" value="RT_RNaseH"/>
</dbReference>
<dbReference type="SUPFAM" id="SSF56672">
    <property type="entry name" value="DNA/RNA polymerases"/>
    <property type="match status" value="1"/>
</dbReference>
<dbReference type="STRING" id="50429.A0A2B4RWH6"/>
<gene>
    <name evidence="9" type="primary">Tnr</name>
    <name evidence="9" type="ORF">AWC38_SpisGene14951</name>
</gene>
<reference evidence="10" key="1">
    <citation type="journal article" date="2017" name="bioRxiv">
        <title>Comparative analysis of the genomes of Stylophora pistillata and Acropora digitifera provides evidence for extensive differences between species of corals.</title>
        <authorList>
            <person name="Voolstra C.R."/>
            <person name="Li Y."/>
            <person name="Liew Y.J."/>
            <person name="Baumgarten S."/>
            <person name="Zoccola D."/>
            <person name="Flot J.-F."/>
            <person name="Tambutte S."/>
            <person name="Allemand D."/>
            <person name="Aranda M."/>
        </authorList>
    </citation>
    <scope>NUCLEOTIDE SEQUENCE [LARGE SCALE GENOMIC DNA]</scope>
</reference>
<dbReference type="InterPro" id="IPR036397">
    <property type="entry name" value="RNaseH_sf"/>
</dbReference>
<keyword evidence="2" id="KW-0548">Nucleotidyltransferase</keyword>
<feature type="domain" description="Integrase catalytic" evidence="7">
    <location>
        <begin position="65"/>
        <end position="239"/>
    </location>
</feature>
<dbReference type="Gene3D" id="3.90.215.10">
    <property type="entry name" value="Gamma Fibrinogen, chain A, domain 1"/>
    <property type="match status" value="1"/>
</dbReference>
<keyword evidence="1" id="KW-0808">Transferase</keyword>
<evidence type="ECO:0000256" key="4">
    <source>
        <dbReference type="ARBA" id="ARBA00022759"/>
    </source>
</evidence>
<dbReference type="InterPro" id="IPR001584">
    <property type="entry name" value="Integrase_cat-core"/>
</dbReference>
<evidence type="ECO:0000259" key="8">
    <source>
        <dbReference type="PROSITE" id="PS51406"/>
    </source>
</evidence>
<feature type="domain" description="Fibrinogen C-terminal" evidence="8">
    <location>
        <begin position="358"/>
        <end position="514"/>
    </location>
</feature>
<dbReference type="GO" id="GO:0004519">
    <property type="term" value="F:endonuclease activity"/>
    <property type="evidence" value="ECO:0007669"/>
    <property type="project" value="UniProtKB-KW"/>
</dbReference>
<dbReference type="InterPro" id="IPR012337">
    <property type="entry name" value="RNaseH-like_sf"/>
</dbReference>
<dbReference type="OrthoDB" id="8024815at2759"/>
<evidence type="ECO:0000313" key="10">
    <source>
        <dbReference type="Proteomes" id="UP000225706"/>
    </source>
</evidence>
<dbReference type="PROSITE" id="PS50994">
    <property type="entry name" value="INTEGRASE"/>
    <property type="match status" value="1"/>
</dbReference>
<dbReference type="SUPFAM" id="SSF56496">
    <property type="entry name" value="Fibrinogen C-terminal domain-like"/>
    <property type="match status" value="1"/>
</dbReference>
<evidence type="ECO:0000256" key="6">
    <source>
        <dbReference type="ARBA" id="ARBA00022918"/>
    </source>
</evidence>
<dbReference type="InterPro" id="IPR036056">
    <property type="entry name" value="Fibrinogen-like_C"/>
</dbReference>
<evidence type="ECO:0000256" key="2">
    <source>
        <dbReference type="ARBA" id="ARBA00022695"/>
    </source>
</evidence>
<dbReference type="Pfam" id="PF00147">
    <property type="entry name" value="Fibrinogen_C"/>
    <property type="match status" value="1"/>
</dbReference>
<protein>
    <submittedName>
        <fullName evidence="9">Tenascin-R</fullName>
    </submittedName>
</protein>
<dbReference type="EMBL" id="LSMT01000310">
    <property type="protein sequence ID" value="PFX20595.1"/>
    <property type="molecule type" value="Genomic_DNA"/>
</dbReference>
<dbReference type="SMART" id="SM00186">
    <property type="entry name" value="FBG"/>
    <property type="match status" value="1"/>
</dbReference>
<dbReference type="InterPro" id="IPR050951">
    <property type="entry name" value="Retrovirus_Pol_polyprotein"/>
</dbReference>
<evidence type="ECO:0000256" key="1">
    <source>
        <dbReference type="ARBA" id="ARBA00022679"/>
    </source>
</evidence>
<keyword evidence="4" id="KW-0255">Endonuclease</keyword>
<dbReference type="PROSITE" id="PS51406">
    <property type="entry name" value="FIBRINOGEN_C_2"/>
    <property type="match status" value="1"/>
</dbReference>
<evidence type="ECO:0000313" key="9">
    <source>
        <dbReference type="EMBL" id="PFX20595.1"/>
    </source>
</evidence>
<dbReference type="AlphaFoldDB" id="A0A2B4RWH6"/>
<dbReference type="Proteomes" id="UP000225706">
    <property type="component" value="Unassembled WGS sequence"/>
</dbReference>
<dbReference type="PANTHER" id="PTHR37984:SF5">
    <property type="entry name" value="PROTEIN NYNRIN-LIKE"/>
    <property type="match status" value="1"/>
</dbReference>
<comment type="caution">
    <text evidence="9">The sequence shown here is derived from an EMBL/GenBank/DDBJ whole genome shotgun (WGS) entry which is preliminary data.</text>
</comment>
<keyword evidence="3" id="KW-0540">Nuclease</keyword>
<dbReference type="InterPro" id="IPR002181">
    <property type="entry name" value="Fibrinogen_a/b/g_C_dom"/>
</dbReference>
<dbReference type="GO" id="GO:0016787">
    <property type="term" value="F:hydrolase activity"/>
    <property type="evidence" value="ECO:0007669"/>
    <property type="project" value="UniProtKB-KW"/>
</dbReference>
<dbReference type="Pfam" id="PF17917">
    <property type="entry name" value="RT_RNaseH"/>
    <property type="match status" value="1"/>
</dbReference>
<name>A0A2B4RWH6_STYPI</name>
<dbReference type="InterPro" id="IPR014716">
    <property type="entry name" value="Fibrinogen_a/b/g_C_1"/>
</dbReference>
<sequence>MQQNQPVAYASRAMSSSEINYAQIEKELLAIVYGCERFNMYTYGAEIEVLSDHKSLEIIFKKPLFKVPPRLQRMRLRLQRYNLKERYVPGKFLYIADTLSRAIVQSSVPTDDDMHHDMEHFIHSVILDLSISDMKSMELQQLNCNDPAMQLLHREMKEYATQYGINIITTSPTYSQANGLAEKAVNIVKNLLRMECNLNEGLMEYCNTPISNFPYSPNQMLFSRRTRTRVPVHLLVLVPQNCHDVPELLEKPGDKHLSRAIVTGKHDTPRSYMITDESGREYRRNRRHIHLTQEPLVTILDNDLTDDSQPETMQSIVSSLSVTRESDANLEPDLPDTVATSVPRRSTRIAVNVCNQESTTFLRAKNCAELYTRGQTISGVYAIDPDGKGAFDVYYDQTTTGGGWTVIQKRQNGPVDFNRTWDDYTNGFGNFLIGEFWLGLNKISRLTQNETENKLRVDVVASNKAVYGEYASIGIGDRNSNYTLSLGNFSNNNVIHDGLKHHKASQRPLIWYLG</sequence>
<dbReference type="GO" id="GO:0003676">
    <property type="term" value="F:nucleic acid binding"/>
    <property type="evidence" value="ECO:0007669"/>
    <property type="project" value="InterPro"/>
</dbReference>
<dbReference type="GO" id="GO:0015074">
    <property type="term" value="P:DNA integration"/>
    <property type="evidence" value="ECO:0007669"/>
    <property type="project" value="InterPro"/>
</dbReference>
<dbReference type="SUPFAM" id="SSF53098">
    <property type="entry name" value="Ribonuclease H-like"/>
    <property type="match status" value="1"/>
</dbReference>
<accession>A0A2B4RWH6</accession>
<organism evidence="9 10">
    <name type="scientific">Stylophora pistillata</name>
    <name type="common">Smooth cauliflower coral</name>
    <dbReference type="NCBI Taxonomy" id="50429"/>
    <lineage>
        <taxon>Eukaryota</taxon>
        <taxon>Metazoa</taxon>
        <taxon>Cnidaria</taxon>
        <taxon>Anthozoa</taxon>
        <taxon>Hexacorallia</taxon>
        <taxon>Scleractinia</taxon>
        <taxon>Astrocoeniina</taxon>
        <taxon>Pocilloporidae</taxon>
        <taxon>Stylophora</taxon>
    </lineage>
</organism>
<dbReference type="NCBIfam" id="NF040941">
    <property type="entry name" value="GGGWT_bact"/>
    <property type="match status" value="1"/>
</dbReference>
<proteinExistence type="predicted"/>
<keyword evidence="10" id="KW-1185">Reference proteome</keyword>
<keyword evidence="6" id="KW-0695">RNA-directed DNA polymerase</keyword>
<dbReference type="GO" id="GO:0003964">
    <property type="term" value="F:RNA-directed DNA polymerase activity"/>
    <property type="evidence" value="ECO:0007669"/>
    <property type="project" value="UniProtKB-KW"/>
</dbReference>
<dbReference type="InterPro" id="IPR043502">
    <property type="entry name" value="DNA/RNA_pol_sf"/>
</dbReference>
<evidence type="ECO:0000259" key="7">
    <source>
        <dbReference type="PROSITE" id="PS50994"/>
    </source>
</evidence>
<keyword evidence="5" id="KW-0378">Hydrolase</keyword>
<dbReference type="CDD" id="cd09274">
    <property type="entry name" value="RNase_HI_RT_Ty3"/>
    <property type="match status" value="1"/>
</dbReference>
<evidence type="ECO:0000256" key="5">
    <source>
        <dbReference type="ARBA" id="ARBA00022801"/>
    </source>
</evidence>
<dbReference type="PANTHER" id="PTHR37984">
    <property type="entry name" value="PROTEIN CBG26694"/>
    <property type="match status" value="1"/>
</dbReference>